<keyword evidence="1 2" id="KW-0378">Hydrolase</keyword>
<feature type="short sequence motif" description="HXTX 2" evidence="2">
    <location>
        <begin position="124"/>
        <end position="127"/>
    </location>
</feature>
<dbReference type="EMBL" id="VSIX01000033">
    <property type="protein sequence ID" value="TYB31530.1"/>
    <property type="molecule type" value="Genomic_DNA"/>
</dbReference>
<dbReference type="Gene3D" id="3.90.1140.10">
    <property type="entry name" value="Cyclic phosphodiesterase"/>
    <property type="match status" value="1"/>
</dbReference>
<proteinExistence type="inferred from homology"/>
<dbReference type="Pfam" id="PF13563">
    <property type="entry name" value="2_5_RNA_ligase2"/>
    <property type="match status" value="1"/>
</dbReference>
<protein>
    <recommendedName>
        <fullName evidence="2">RNA 2',3'-cyclic phosphodiesterase</fullName>
        <shortName evidence="2">RNA 2',3'-CPDase</shortName>
        <ecNumber evidence="2">3.1.4.58</ecNumber>
    </recommendedName>
</protein>
<comment type="caution">
    <text evidence="3">The sequence shown here is derived from an EMBL/GenBank/DDBJ whole genome shotgun (WGS) entry which is preliminary data.</text>
</comment>
<sequence>MRLFIAIKMPENLKKEINEDIKYFSKKINGVKWVDSNKLHLTVKFLGEAKKDINRIKDNLEKISVDKFNMRFKDKYEAFYRKNFAKVIHLPIKKDKSLMLLHKKIVSKMAKLGFKAEKRDYYPHITIGRVKKGNIKREKLEKLFEKRKVELDSFMVKKFNLIKSTLTHKGPIYNSIKKVELK</sequence>
<evidence type="ECO:0000313" key="4">
    <source>
        <dbReference type="Proteomes" id="UP000324143"/>
    </source>
</evidence>
<reference evidence="3" key="1">
    <citation type="submission" date="2019-08" db="EMBL/GenBank/DDBJ databases">
        <title>Genomic characterization of a novel candidate phylum (ARYD3) from a high temperature, high salinity tertiary oil reservoir in north central Oklahoma, USA.</title>
        <authorList>
            <person name="Youssef N.H."/>
            <person name="Yadav A."/>
            <person name="Elshahed M.S."/>
        </authorList>
    </citation>
    <scope>NUCLEOTIDE SEQUENCE [LARGE SCALE GENOMIC DNA]</scope>
    <source>
        <strain evidence="3">ARYD3</strain>
    </source>
</reference>
<dbReference type="InterPro" id="IPR004175">
    <property type="entry name" value="RNA_CPDase"/>
</dbReference>
<dbReference type="HAMAP" id="MF_01940">
    <property type="entry name" value="RNA_CPDase"/>
    <property type="match status" value="1"/>
</dbReference>
<evidence type="ECO:0000256" key="1">
    <source>
        <dbReference type="ARBA" id="ARBA00022801"/>
    </source>
</evidence>
<evidence type="ECO:0000256" key="2">
    <source>
        <dbReference type="HAMAP-Rule" id="MF_01940"/>
    </source>
</evidence>
<name>A0A5D0MJB7_9BACT</name>
<feature type="active site" description="Proton acceptor" evidence="2">
    <location>
        <position position="124"/>
    </location>
</feature>
<evidence type="ECO:0000313" key="3">
    <source>
        <dbReference type="EMBL" id="TYB31530.1"/>
    </source>
</evidence>
<feature type="short sequence motif" description="HXTX 1" evidence="2">
    <location>
        <begin position="40"/>
        <end position="43"/>
    </location>
</feature>
<dbReference type="EC" id="3.1.4.58" evidence="2"/>
<dbReference type="Proteomes" id="UP000324143">
    <property type="component" value="Unassembled WGS sequence"/>
</dbReference>
<keyword evidence="4" id="KW-1185">Reference proteome</keyword>
<dbReference type="NCBIfam" id="TIGR02258">
    <property type="entry name" value="2_5_ligase"/>
    <property type="match status" value="1"/>
</dbReference>
<dbReference type="GO" id="GO:0008664">
    <property type="term" value="F:RNA 2',3'-cyclic 3'-phosphodiesterase activity"/>
    <property type="evidence" value="ECO:0007669"/>
    <property type="project" value="UniProtKB-EC"/>
</dbReference>
<dbReference type="PANTHER" id="PTHR35561">
    <property type="entry name" value="RNA 2',3'-CYCLIC PHOSPHODIESTERASE"/>
    <property type="match status" value="1"/>
</dbReference>
<dbReference type="PANTHER" id="PTHR35561:SF1">
    <property type="entry name" value="RNA 2',3'-CYCLIC PHOSPHODIESTERASE"/>
    <property type="match status" value="1"/>
</dbReference>
<dbReference type="InterPro" id="IPR009097">
    <property type="entry name" value="Cyclic_Pdiesterase"/>
</dbReference>
<comment type="catalytic activity">
    <reaction evidence="2">
        <text>a 3'-end 2',3'-cyclophospho-ribonucleotide-RNA + H2O = a 3'-end 2'-phospho-ribonucleotide-RNA + H(+)</text>
        <dbReference type="Rhea" id="RHEA:11828"/>
        <dbReference type="Rhea" id="RHEA-COMP:10464"/>
        <dbReference type="Rhea" id="RHEA-COMP:17353"/>
        <dbReference type="ChEBI" id="CHEBI:15377"/>
        <dbReference type="ChEBI" id="CHEBI:15378"/>
        <dbReference type="ChEBI" id="CHEBI:83064"/>
        <dbReference type="ChEBI" id="CHEBI:173113"/>
        <dbReference type="EC" id="3.1.4.58"/>
    </reaction>
</comment>
<feature type="active site" description="Proton donor" evidence="2">
    <location>
        <position position="40"/>
    </location>
</feature>
<dbReference type="AlphaFoldDB" id="A0A5D0MJB7"/>
<comment type="similarity">
    <text evidence="2">Belongs to the 2H phosphoesterase superfamily. ThpR family.</text>
</comment>
<gene>
    <name evidence="3" type="primary">thpR</name>
    <name evidence="3" type="ORF">FXF47_04210</name>
</gene>
<dbReference type="GO" id="GO:0004113">
    <property type="term" value="F:2',3'-cyclic-nucleotide 3'-phosphodiesterase activity"/>
    <property type="evidence" value="ECO:0007669"/>
    <property type="project" value="InterPro"/>
</dbReference>
<organism evidence="3 4">
    <name type="scientific">Candidatus Mcinerneyibacterium aminivorans</name>
    <dbReference type="NCBI Taxonomy" id="2703815"/>
    <lineage>
        <taxon>Bacteria</taxon>
        <taxon>Candidatus Macinerneyibacteriota</taxon>
        <taxon>Candidatus Mcinerneyibacteria</taxon>
        <taxon>Candidatus Mcinerneyibacteriales</taxon>
        <taxon>Candidatus Mcinerneyibacteriaceae</taxon>
        <taxon>Candidatus Mcinerneyibacterium</taxon>
    </lineage>
</organism>
<accession>A0A5D0MJB7</accession>
<dbReference type="SUPFAM" id="SSF55144">
    <property type="entry name" value="LigT-like"/>
    <property type="match status" value="1"/>
</dbReference>
<comment type="function">
    <text evidence="2">Hydrolyzes RNA 2',3'-cyclic phosphodiester to an RNA 2'-phosphomonoester.</text>
</comment>